<keyword evidence="9" id="KW-1185">Reference proteome</keyword>
<dbReference type="SMART" id="SM00355">
    <property type="entry name" value="ZnF_C2H2"/>
    <property type="match status" value="6"/>
</dbReference>
<evidence type="ECO:0000256" key="3">
    <source>
        <dbReference type="ARBA" id="ARBA00022771"/>
    </source>
</evidence>
<evidence type="ECO:0000313" key="8">
    <source>
        <dbReference type="EMBL" id="ODN00983.1"/>
    </source>
</evidence>
<dbReference type="STRING" id="48709.A0A1D2N6T8"/>
<feature type="compositionally biased region" description="Acidic residues" evidence="6">
    <location>
        <begin position="311"/>
        <end position="321"/>
    </location>
</feature>
<dbReference type="InterPro" id="IPR013087">
    <property type="entry name" value="Znf_C2H2_type"/>
</dbReference>
<feature type="compositionally biased region" description="Basic and acidic residues" evidence="6">
    <location>
        <begin position="1511"/>
        <end position="1520"/>
    </location>
</feature>
<feature type="compositionally biased region" description="Polar residues" evidence="6">
    <location>
        <begin position="40"/>
        <end position="54"/>
    </location>
</feature>
<organism evidence="8 9">
    <name type="scientific">Orchesella cincta</name>
    <name type="common">Springtail</name>
    <name type="synonym">Podura cincta</name>
    <dbReference type="NCBI Taxonomy" id="48709"/>
    <lineage>
        <taxon>Eukaryota</taxon>
        <taxon>Metazoa</taxon>
        <taxon>Ecdysozoa</taxon>
        <taxon>Arthropoda</taxon>
        <taxon>Hexapoda</taxon>
        <taxon>Collembola</taxon>
        <taxon>Entomobryomorpha</taxon>
        <taxon>Entomobryoidea</taxon>
        <taxon>Orchesellidae</taxon>
        <taxon>Orchesellinae</taxon>
        <taxon>Orchesella</taxon>
    </lineage>
</organism>
<proteinExistence type="predicted"/>
<feature type="region of interest" description="Disordered" evidence="6">
    <location>
        <begin position="1195"/>
        <end position="1222"/>
    </location>
</feature>
<feature type="region of interest" description="Disordered" evidence="6">
    <location>
        <begin position="1"/>
        <end position="105"/>
    </location>
</feature>
<dbReference type="GO" id="GO:0008270">
    <property type="term" value="F:zinc ion binding"/>
    <property type="evidence" value="ECO:0007669"/>
    <property type="project" value="UniProtKB-KW"/>
</dbReference>
<gene>
    <name evidence="8" type="ORF">Ocin01_05698</name>
</gene>
<protein>
    <submittedName>
        <fullName evidence="8">Pogo transposable element with ZNF domain</fullName>
    </submittedName>
</protein>
<feature type="compositionally biased region" description="Polar residues" evidence="6">
    <location>
        <begin position="1492"/>
        <end position="1504"/>
    </location>
</feature>
<feature type="compositionally biased region" description="Polar residues" evidence="6">
    <location>
        <begin position="741"/>
        <end position="771"/>
    </location>
</feature>
<dbReference type="Gene3D" id="3.30.160.60">
    <property type="entry name" value="Classic Zinc Finger"/>
    <property type="match status" value="1"/>
</dbReference>
<reference evidence="8 9" key="1">
    <citation type="journal article" date="2016" name="Genome Biol. Evol.">
        <title>Gene Family Evolution Reflects Adaptation to Soil Environmental Stressors in the Genome of the Collembolan Orchesella cincta.</title>
        <authorList>
            <person name="Faddeeva-Vakhrusheva A."/>
            <person name="Derks M.F."/>
            <person name="Anvar S.Y."/>
            <person name="Agamennone V."/>
            <person name="Suring W."/>
            <person name="Smit S."/>
            <person name="van Straalen N.M."/>
            <person name="Roelofs D."/>
        </authorList>
    </citation>
    <scope>NUCLEOTIDE SEQUENCE [LARGE SCALE GENOMIC DNA]</scope>
    <source>
        <tissue evidence="8">Mixed pool</tissue>
    </source>
</reference>
<feature type="domain" description="C2H2-type" evidence="7">
    <location>
        <begin position="1287"/>
        <end position="1314"/>
    </location>
</feature>
<evidence type="ECO:0000259" key="7">
    <source>
        <dbReference type="PROSITE" id="PS50157"/>
    </source>
</evidence>
<feature type="compositionally biased region" description="Basic and acidic residues" evidence="6">
    <location>
        <begin position="27"/>
        <end position="39"/>
    </location>
</feature>
<dbReference type="PROSITE" id="PS00028">
    <property type="entry name" value="ZINC_FINGER_C2H2_1"/>
    <property type="match status" value="3"/>
</dbReference>
<dbReference type="OrthoDB" id="10032537at2759"/>
<dbReference type="InterPro" id="IPR057618">
    <property type="entry name" value="Znf_POGZ/Z280C-D-like"/>
</dbReference>
<feature type="region of interest" description="Disordered" evidence="6">
    <location>
        <begin position="1678"/>
        <end position="1707"/>
    </location>
</feature>
<feature type="region of interest" description="Disordered" evidence="6">
    <location>
        <begin position="244"/>
        <end position="406"/>
    </location>
</feature>
<evidence type="ECO:0000256" key="6">
    <source>
        <dbReference type="SAM" id="MobiDB-lite"/>
    </source>
</evidence>
<dbReference type="SUPFAM" id="SSF57667">
    <property type="entry name" value="beta-beta-alpha zinc fingers"/>
    <property type="match status" value="1"/>
</dbReference>
<feature type="region of interest" description="Disordered" evidence="6">
    <location>
        <begin position="741"/>
        <end position="789"/>
    </location>
</feature>
<feature type="region of interest" description="Disordered" evidence="6">
    <location>
        <begin position="618"/>
        <end position="647"/>
    </location>
</feature>
<dbReference type="PROSITE" id="PS50157">
    <property type="entry name" value="ZINC_FINGER_C2H2_2"/>
    <property type="match status" value="1"/>
</dbReference>
<dbReference type="Pfam" id="PF25429">
    <property type="entry name" value="zf-POGZ"/>
    <property type="match status" value="1"/>
</dbReference>
<dbReference type="GO" id="GO:0003677">
    <property type="term" value="F:DNA binding"/>
    <property type="evidence" value="ECO:0007669"/>
    <property type="project" value="UniProtKB-KW"/>
</dbReference>
<keyword evidence="2" id="KW-0677">Repeat</keyword>
<evidence type="ECO:0000313" key="9">
    <source>
        <dbReference type="Proteomes" id="UP000094527"/>
    </source>
</evidence>
<feature type="compositionally biased region" description="Basic and acidic residues" evidence="6">
    <location>
        <begin position="330"/>
        <end position="348"/>
    </location>
</feature>
<dbReference type="PANTHER" id="PTHR23226">
    <property type="entry name" value="ZINC FINGER AND SCAN DOMAIN-CONTAINING"/>
    <property type="match status" value="1"/>
</dbReference>
<feature type="compositionally biased region" description="Basic and acidic residues" evidence="6">
    <location>
        <begin position="1"/>
        <end position="11"/>
    </location>
</feature>
<keyword evidence="3 5" id="KW-0863">Zinc-finger</keyword>
<feature type="region of interest" description="Disordered" evidence="6">
    <location>
        <begin position="1491"/>
        <end position="1529"/>
    </location>
</feature>
<keyword evidence="4" id="KW-0862">Zinc</keyword>
<evidence type="ECO:0000256" key="1">
    <source>
        <dbReference type="ARBA" id="ARBA00022723"/>
    </source>
</evidence>
<feature type="compositionally biased region" description="Pro residues" evidence="6">
    <location>
        <begin position="630"/>
        <end position="647"/>
    </location>
</feature>
<feature type="compositionally biased region" description="Polar residues" evidence="6">
    <location>
        <begin position="87"/>
        <end position="102"/>
    </location>
</feature>
<sequence length="1754" mass="195177">MVSETSSEKVVEVSSKQSEANSTEPSEMEKSKDDTDSASKQKGIQNGGASPTNDVHNDGDDNSELESSRSQNGNEGEEEEEEEIVTPNGTLVEHSSMNNGGASHSPVMEERVYNEESNLSAMEEHFGVPRQLEEDYEELPEPITMKEFFYRMDLETNDVSEVVSDLTTRVERGEFTSCEHATPTSPCTATPPFAATMDPESHTQALSQTSGRMTIVWTEADSRLVKSKTDEFFEDRRLGKRFKKLPQNPKVFMSVPPGSLSSNPRENGNDEQEEDEGFMVSTTTHVDSPQDDAGSITQDEGESNTSLIEPMEVDLEGESGETEPSNKSTANEKNKETGGHSDSDEDRPTIFVRNFAEITEQQSDDEDDDIVILDPSPKKNRGGDERQTTAGPKTYQKKTGPPKKQLSDFITFDDRAATVEMVVEEKVDAVISEFISKKQEKRDSLREGAFALRKALLERRKLRQEKANSSLMQVPITMTPSRPRLATPIQVSRPRGPAPVHMQQSIQPNYQKVSMPGLAPLSIIAPNGTTNVPISQFQQANTFTQVSSTSGLPRMTTAANTNNQTVNPGGMQQLGSQLFFDSTKGLLYTVPNMNQGAPHQQNVPQANNQMNPANAIQPQLQPQPAQVRAQPPPPPVRIRQPIPPPRPVAAPRMQRQVYPMQNTTVRPQQMLIANQNRLQRPTQINVPAALSQLQFNARLAAPAQAEPSRMPTAQVAQNSQRSLLLSNTANRPVLTNSLQKMNSAPNIQRSKPASNPINSNATADSGLTAGTQRPVPGTVEENEAEPQNKTFPSLVVHVKTCLKIKPSRQMNAKSRSDLDAKVKSVLIHTPAKFAEWMMRRGLVKLEHKCIYPHHQALKLGMYSDDTRQPFSGGYVWTSECCPERQISIFSGSIFEGSKYPPGTVLKLVYHWSCQTPANNILQWVKISSFYLKNFFTLLRAICISYLHEHCPILGGEMKFVEIGVITLGSSAETSRGVKSVNVEILGVFDPSTKIIRMKVINSLQGLSKDKGKFGPNEQGARAFQILWPLTHWVDKRSTLLVDGIIDKTLFHELGFKNIQQCGENAPKNAPTNCNVMNYLRQIVPKMFASTLSVLSKSIVQQFLDELSWRELYGLTVLQSFENMLDHIAEMTKWNLNGGLIPRLNKVSQNPFADWSFTKQTRRSPLNTIPMTLRNEAGIRECIQYILKDESANQAAISTTTPPPSVPTPTATVAPKPPAPAPAPLQLQPLTMSGEKRKIPETPPTPRQNKIAYYQKSAKHITLEKYYYGVSTIRTTKSWSNTPFNSNIKCPLCVRTFASSREIIRHIAAHVAGHPKTAENSLCACCLKAVPSTADHRRDVHELVDCVHPCHFCQITFTTEMELVIHMWDLHVEAEAPYVCDICDFASSFHCDVIDHFNERHGDSCYVMCPYCLKVLSAKSFSFLKTIVVHLQSHQLKRTKKCTKCILSFGNDIDLRNHMAAHASKADLGNAWLRTTRQFPLKILMPTPPAIKAQSSSNFTDSSLQKSKKRKLITEKKRSPEPKSTLNTPFSVPLPIDPTEKFAGSRYKITLPDIEQGKAICSECKVDIMTPNHFIGRISCTKCRFTTSCRQAMDIHHDANHQPNSVSIRPILPTRREKMLNDPLVCKCGYLSRSPYKLADHLVRCERYTVYPKNRTPLYTEVMGDDVPPSLPVQHLLTISETNSKPSSSTNVTEEETTTDKTDEVDGFLPFSMNTSLEALSLPPVLSPSAPMPDSPFGEISGFEDNVNALLQDLL</sequence>
<dbReference type="InterPro" id="IPR036236">
    <property type="entry name" value="Znf_C2H2_sf"/>
</dbReference>
<comment type="caution">
    <text evidence="8">The sequence shown here is derived from an EMBL/GenBank/DDBJ whole genome shotgun (WGS) entry which is preliminary data.</text>
</comment>
<name>A0A1D2N6T8_ORCCI</name>
<accession>A0A1D2N6T8</accession>
<feature type="compositionally biased region" description="Polar residues" evidence="6">
    <location>
        <begin position="295"/>
        <end position="307"/>
    </location>
</feature>
<feature type="compositionally biased region" description="Acidic residues" evidence="6">
    <location>
        <begin position="362"/>
        <end position="371"/>
    </location>
</feature>
<evidence type="ECO:0000256" key="5">
    <source>
        <dbReference type="PROSITE-ProRule" id="PRU00042"/>
    </source>
</evidence>
<feature type="compositionally biased region" description="Low complexity" evidence="6">
    <location>
        <begin position="618"/>
        <end position="629"/>
    </location>
</feature>
<evidence type="ECO:0000256" key="2">
    <source>
        <dbReference type="ARBA" id="ARBA00022737"/>
    </source>
</evidence>
<evidence type="ECO:0000256" key="4">
    <source>
        <dbReference type="ARBA" id="ARBA00022833"/>
    </source>
</evidence>
<feature type="compositionally biased region" description="Acidic residues" evidence="6">
    <location>
        <begin position="75"/>
        <end position="84"/>
    </location>
</feature>
<dbReference type="Proteomes" id="UP000094527">
    <property type="component" value="Unassembled WGS sequence"/>
</dbReference>
<dbReference type="EMBL" id="LJIJ01000178">
    <property type="protein sequence ID" value="ODN00983.1"/>
    <property type="molecule type" value="Genomic_DNA"/>
</dbReference>
<keyword evidence="1" id="KW-0479">Metal-binding</keyword>